<gene>
    <name evidence="11" type="ORF">PVL29_015209</name>
</gene>
<dbReference type="GO" id="GO:0015369">
    <property type="term" value="F:calcium:proton antiporter activity"/>
    <property type="evidence" value="ECO:0007669"/>
    <property type="project" value="TreeGrafter"/>
</dbReference>
<evidence type="ECO:0000256" key="7">
    <source>
        <dbReference type="ARBA" id="ARBA00023136"/>
    </source>
</evidence>
<feature type="transmembrane region" description="Helical" evidence="8">
    <location>
        <begin position="696"/>
        <end position="718"/>
    </location>
</feature>
<feature type="transmembrane region" description="Helical" evidence="8">
    <location>
        <begin position="168"/>
        <end position="189"/>
    </location>
</feature>
<keyword evidence="12" id="KW-1185">Reference proteome</keyword>
<dbReference type="GO" id="GO:0016020">
    <property type="term" value="C:membrane"/>
    <property type="evidence" value="ECO:0007669"/>
    <property type="project" value="InterPro"/>
</dbReference>
<dbReference type="GO" id="GO:0005509">
    <property type="term" value="F:calcium ion binding"/>
    <property type="evidence" value="ECO:0007669"/>
    <property type="project" value="InterPro"/>
</dbReference>
<organism evidence="11 12">
    <name type="scientific">Vitis rotundifolia</name>
    <name type="common">Muscadine grape</name>
    <dbReference type="NCBI Taxonomy" id="103349"/>
    <lineage>
        <taxon>Eukaryota</taxon>
        <taxon>Viridiplantae</taxon>
        <taxon>Streptophyta</taxon>
        <taxon>Embryophyta</taxon>
        <taxon>Tracheophyta</taxon>
        <taxon>Spermatophyta</taxon>
        <taxon>Magnoliopsida</taxon>
        <taxon>eudicotyledons</taxon>
        <taxon>Gunneridae</taxon>
        <taxon>Pentapetalae</taxon>
        <taxon>rosids</taxon>
        <taxon>Vitales</taxon>
        <taxon>Vitaceae</taxon>
        <taxon>Viteae</taxon>
        <taxon>Vitis</taxon>
    </lineage>
</organism>
<evidence type="ECO:0000256" key="3">
    <source>
        <dbReference type="ARBA" id="ARBA00022449"/>
    </source>
</evidence>
<dbReference type="GO" id="GO:0006874">
    <property type="term" value="P:intracellular calcium ion homeostasis"/>
    <property type="evidence" value="ECO:0007669"/>
    <property type="project" value="TreeGrafter"/>
</dbReference>
<evidence type="ECO:0000256" key="4">
    <source>
        <dbReference type="ARBA" id="ARBA00022692"/>
    </source>
</evidence>
<dbReference type="AlphaFoldDB" id="A0AA39DJF5"/>
<evidence type="ECO:0000313" key="12">
    <source>
        <dbReference type="Proteomes" id="UP001168098"/>
    </source>
</evidence>
<protein>
    <recommendedName>
        <fullName evidence="10">Sodium/calcium exchanger membrane region domain-containing protein</fullName>
    </recommendedName>
</protein>
<comment type="caution">
    <text evidence="11">The sequence shown here is derived from an EMBL/GenBank/DDBJ whole genome shotgun (WGS) entry which is preliminary data.</text>
</comment>
<feature type="transmembrane region" description="Helical" evidence="8">
    <location>
        <begin position="219"/>
        <end position="238"/>
    </location>
</feature>
<dbReference type="Gene3D" id="1.10.238.10">
    <property type="entry name" value="EF-hand"/>
    <property type="match status" value="1"/>
</dbReference>
<keyword evidence="5 8" id="KW-1133">Transmembrane helix</keyword>
<dbReference type="PANTHER" id="PTHR31503">
    <property type="entry name" value="VACUOLAR CALCIUM ION TRANSPORTER"/>
    <property type="match status" value="1"/>
</dbReference>
<feature type="transmembrane region" description="Helical" evidence="8">
    <location>
        <begin position="730"/>
        <end position="752"/>
    </location>
</feature>
<comment type="subcellular location">
    <subcellularLocation>
        <location evidence="1">Endomembrane system</location>
        <topology evidence="1">Multi-pass membrane protein</topology>
    </subcellularLocation>
</comment>
<evidence type="ECO:0000259" key="10">
    <source>
        <dbReference type="Pfam" id="PF01699"/>
    </source>
</evidence>
<feature type="transmembrane region" description="Helical" evidence="8">
    <location>
        <begin position="474"/>
        <end position="491"/>
    </location>
</feature>
<keyword evidence="4 8" id="KW-0812">Transmembrane</keyword>
<keyword evidence="9" id="KW-0732">Signal</keyword>
<feature type="transmembrane region" description="Helical" evidence="8">
    <location>
        <begin position="497"/>
        <end position="518"/>
    </location>
</feature>
<dbReference type="FunFam" id="1.10.238.10:FF:000517">
    <property type="entry name" value="Sodium/calcium exchanger family protein / calcium-binding EF hand family protein"/>
    <property type="match status" value="1"/>
</dbReference>
<feature type="chain" id="PRO_5041407380" description="Sodium/calcium exchanger membrane region domain-containing protein" evidence="9">
    <location>
        <begin position="24"/>
        <end position="814"/>
    </location>
</feature>
<dbReference type="PANTHER" id="PTHR31503:SF45">
    <property type="entry name" value="SODIUM_CALCIUM EXCHANGER NCL-LIKE"/>
    <property type="match status" value="1"/>
</dbReference>
<dbReference type="InterPro" id="IPR002048">
    <property type="entry name" value="EF_hand_dom"/>
</dbReference>
<accession>A0AA39DJF5</accession>
<dbReference type="InterPro" id="IPR011992">
    <property type="entry name" value="EF-hand-dom_pair"/>
</dbReference>
<keyword evidence="7 8" id="KW-0472">Membrane</keyword>
<dbReference type="Pfam" id="PF01699">
    <property type="entry name" value="Na_Ca_ex"/>
    <property type="match status" value="1"/>
</dbReference>
<dbReference type="Proteomes" id="UP001168098">
    <property type="component" value="Unassembled WGS sequence"/>
</dbReference>
<name>A0AA39DJF5_VITRO</name>
<dbReference type="EMBL" id="JARBHA010000012">
    <property type="protein sequence ID" value="KAJ9686199.1"/>
    <property type="molecule type" value="Genomic_DNA"/>
</dbReference>
<keyword evidence="6" id="KW-0406">Ion transport</keyword>
<feature type="transmembrane region" description="Helical" evidence="8">
    <location>
        <begin position="764"/>
        <end position="785"/>
    </location>
</feature>
<evidence type="ECO:0000256" key="5">
    <source>
        <dbReference type="ARBA" id="ARBA00022989"/>
    </source>
</evidence>
<feature type="transmembrane region" description="Helical" evidence="8">
    <location>
        <begin position="250"/>
        <end position="269"/>
    </location>
</feature>
<evidence type="ECO:0000256" key="6">
    <source>
        <dbReference type="ARBA" id="ARBA00023065"/>
    </source>
</evidence>
<feature type="transmembrane region" description="Helical" evidence="8">
    <location>
        <begin position="443"/>
        <end position="462"/>
    </location>
</feature>
<keyword evidence="3" id="KW-0050">Antiport</keyword>
<feature type="signal peptide" evidence="9">
    <location>
        <begin position="1"/>
        <end position="23"/>
    </location>
</feature>
<feature type="transmembrane region" description="Helical" evidence="8">
    <location>
        <begin position="289"/>
        <end position="309"/>
    </location>
</feature>
<evidence type="ECO:0000313" key="11">
    <source>
        <dbReference type="EMBL" id="KAJ9686199.1"/>
    </source>
</evidence>
<dbReference type="InterPro" id="IPR004837">
    <property type="entry name" value="NaCa_Exmemb"/>
</dbReference>
<evidence type="ECO:0000256" key="9">
    <source>
        <dbReference type="SAM" id="SignalP"/>
    </source>
</evidence>
<sequence>MATKHELFFLAMILVMLVNPGYCALTIEANSSFALVSDGVGEVQQPDFIVFEHWPSSDSSYSQRIGFMPCTTTVPGNIFLMLVYVSLMLFAAKLLYDGSEILVEVVSPRISGGVFLPLLGSLLDAIISIGSALSTNVRASYTARIMVKSVMPFIIIQLSQILNRTSPICLVVLISLIISVSLLLAYCLYQAANRKHEMLGVQSDEVAKIKNPKWSTAKAVLMLLLGSLIAATFADSLINAVGNFSTATNIPSFLVSFAVLPFAISSEAVEALMFASQNKLRISLTFSKIYGAVSMNNLLCLSVFLGLLYFRHLTWNFTSDVLIILIASSRMARKHALFFLAMALLTLVNPGNCGLTILANSSSGLVSDGVGEVQQSDFIVFEHWPSSDSYSQMIGFMPYTTTVPGNIFLILVFVSLMLFAAKLLYDGSEILVEVVSPRITGGVFLPLLGSLLDAIISFGSAVGTDVRNSYTARIMVISVMPFIIIQLSQILNRTSPICLVALISLIISVSLLLAYCLYQVFHPSILKRRLAYTNPKHVMPRTVKNLKCCSLGRLLTANGEPDVVVVRRLFAMIGENSDQLLSASELRALITGIQIKDKDSAINDAVGEVMRDFDSCGDSKINIDAFIKGISSWLTKAKHSAICSSDNDLKTRLVVDHFNLVYICHQCRVIPKHELLGVQSDEVAKIENPKWSVSKAVLLLLLGSLIAATFADPLVNAVGNFSTATNIPSFLFSFAVLPFASSSEAVSALMFASQKKLRITSLTFSKIYGAVSMNKLLCLSVFLGLLYFRHLTWNFTSEVLIILIIWSFLPKQMR</sequence>
<feature type="transmembrane region" description="Helical" evidence="8">
    <location>
        <begin position="791"/>
        <end position="809"/>
    </location>
</feature>
<keyword evidence="2" id="KW-0813">Transport</keyword>
<dbReference type="SUPFAM" id="SSF47473">
    <property type="entry name" value="EF-hand"/>
    <property type="match status" value="1"/>
</dbReference>
<evidence type="ECO:0000256" key="8">
    <source>
        <dbReference type="SAM" id="Phobius"/>
    </source>
</evidence>
<reference evidence="11 12" key="1">
    <citation type="journal article" date="2023" name="BMC Biotechnol.">
        <title>Vitis rotundifolia cv Carlos genome sequencing.</title>
        <authorList>
            <person name="Huff M."/>
            <person name="Hulse-Kemp A."/>
            <person name="Scheffler B."/>
            <person name="Youngblood R."/>
            <person name="Simpson S."/>
            <person name="Babiker E."/>
            <person name="Staton M."/>
        </authorList>
    </citation>
    <scope>NUCLEOTIDE SEQUENCE [LARGE SCALE GENOMIC DNA]</scope>
    <source>
        <tissue evidence="11">Leaf</tissue>
    </source>
</reference>
<evidence type="ECO:0000256" key="2">
    <source>
        <dbReference type="ARBA" id="ARBA00022448"/>
    </source>
</evidence>
<dbReference type="GO" id="GO:0012505">
    <property type="term" value="C:endomembrane system"/>
    <property type="evidence" value="ECO:0007669"/>
    <property type="project" value="UniProtKB-SubCell"/>
</dbReference>
<dbReference type="InterPro" id="IPR004713">
    <property type="entry name" value="CaH_exchang"/>
</dbReference>
<feature type="domain" description="Sodium/calcium exchanger membrane region" evidence="10">
    <location>
        <begin position="696"/>
        <end position="808"/>
    </location>
</feature>
<dbReference type="CDD" id="cd00051">
    <property type="entry name" value="EFh"/>
    <property type="match status" value="1"/>
</dbReference>
<feature type="transmembrane region" description="Helical" evidence="8">
    <location>
        <begin position="145"/>
        <end position="162"/>
    </location>
</feature>
<evidence type="ECO:0000256" key="1">
    <source>
        <dbReference type="ARBA" id="ARBA00004127"/>
    </source>
</evidence>
<feature type="transmembrane region" description="Helical" evidence="8">
    <location>
        <begin position="403"/>
        <end position="423"/>
    </location>
</feature>
<proteinExistence type="predicted"/>